<comment type="caution">
    <text evidence="1">The sequence shown here is derived from an EMBL/GenBank/DDBJ whole genome shotgun (WGS) entry which is preliminary data.</text>
</comment>
<dbReference type="OrthoDB" id="249703at2759"/>
<proteinExistence type="predicted"/>
<gene>
    <name evidence="1" type="ORF">BCR44DRAFT_116694</name>
</gene>
<protein>
    <submittedName>
        <fullName evidence="1">Uncharacterized protein</fullName>
    </submittedName>
</protein>
<keyword evidence="2" id="KW-1185">Reference proteome</keyword>
<sequence>MTFDEKTLKKVIKEGGKRGVEIDGAATMGGLQYFCTKVDEPNGNWELLVKCVEAMNAEVDEAEEERKGGSGAIGKMVFSCDEHVLAVVAYVPADKTKECDAADWLKAVLNQYDGKFIQGDAGLAVGEIRSNPDAGKFTLKIRDEALPKAIAYLRSKGLFPEADSDSDSDFVMGDDYFDEM</sequence>
<name>A0A1Y2HKR8_9FUNG</name>
<dbReference type="Proteomes" id="UP000193411">
    <property type="component" value="Unassembled WGS sequence"/>
</dbReference>
<dbReference type="EMBL" id="MCFL01000023">
    <property type="protein sequence ID" value="ORZ35165.1"/>
    <property type="molecule type" value="Genomic_DNA"/>
</dbReference>
<organism evidence="1 2">
    <name type="scientific">Catenaria anguillulae PL171</name>
    <dbReference type="NCBI Taxonomy" id="765915"/>
    <lineage>
        <taxon>Eukaryota</taxon>
        <taxon>Fungi</taxon>
        <taxon>Fungi incertae sedis</taxon>
        <taxon>Blastocladiomycota</taxon>
        <taxon>Blastocladiomycetes</taxon>
        <taxon>Blastocladiales</taxon>
        <taxon>Catenariaceae</taxon>
        <taxon>Catenaria</taxon>
    </lineage>
</organism>
<evidence type="ECO:0000313" key="1">
    <source>
        <dbReference type="EMBL" id="ORZ35165.1"/>
    </source>
</evidence>
<evidence type="ECO:0000313" key="2">
    <source>
        <dbReference type="Proteomes" id="UP000193411"/>
    </source>
</evidence>
<dbReference type="AlphaFoldDB" id="A0A1Y2HKR8"/>
<accession>A0A1Y2HKR8</accession>
<reference evidence="1 2" key="1">
    <citation type="submission" date="2016-07" db="EMBL/GenBank/DDBJ databases">
        <title>Pervasive Adenine N6-methylation of Active Genes in Fungi.</title>
        <authorList>
            <consortium name="DOE Joint Genome Institute"/>
            <person name="Mondo S.J."/>
            <person name="Dannebaum R.O."/>
            <person name="Kuo R.C."/>
            <person name="Labutti K."/>
            <person name="Haridas S."/>
            <person name="Kuo A."/>
            <person name="Salamov A."/>
            <person name="Ahrendt S.R."/>
            <person name="Lipzen A."/>
            <person name="Sullivan W."/>
            <person name="Andreopoulos W.B."/>
            <person name="Clum A."/>
            <person name="Lindquist E."/>
            <person name="Daum C."/>
            <person name="Ramamoorthy G.K."/>
            <person name="Gryganskyi A."/>
            <person name="Culley D."/>
            <person name="Magnuson J.K."/>
            <person name="James T.Y."/>
            <person name="O'Malley M.A."/>
            <person name="Stajich J.E."/>
            <person name="Spatafora J.W."/>
            <person name="Visel A."/>
            <person name="Grigoriev I.V."/>
        </authorList>
    </citation>
    <scope>NUCLEOTIDE SEQUENCE [LARGE SCALE GENOMIC DNA]</scope>
    <source>
        <strain evidence="1 2">PL171</strain>
    </source>
</reference>